<dbReference type="AlphaFoldDB" id="C6LHM6"/>
<dbReference type="Proteomes" id="UP000005561">
    <property type="component" value="Unassembled WGS sequence"/>
</dbReference>
<sequence>MKRESKKAYCLPMKTARLMISRFSKCIYFPIENNTYLTKKQVSWLWFLLLITFPMATHQWL</sequence>
<comment type="caution">
    <text evidence="1">The sequence shown here is derived from an EMBL/GenBank/DDBJ whole genome shotgun (WGS) entry which is preliminary data.</text>
</comment>
<evidence type="ECO:0000313" key="2">
    <source>
        <dbReference type="Proteomes" id="UP000005561"/>
    </source>
</evidence>
<evidence type="ECO:0000313" key="1">
    <source>
        <dbReference type="EMBL" id="EET59766.1"/>
    </source>
</evidence>
<dbReference type="EMBL" id="ACCL02000015">
    <property type="protein sequence ID" value="EET59766.1"/>
    <property type="molecule type" value="Genomic_DNA"/>
</dbReference>
<keyword evidence="2" id="KW-1185">Reference proteome</keyword>
<name>C6LHM6_9FIRM</name>
<protein>
    <submittedName>
        <fullName evidence="1">Uncharacterized protein</fullName>
    </submittedName>
</protein>
<gene>
    <name evidence="1" type="ORF">BRYFOR_08137</name>
</gene>
<reference evidence="1" key="1">
    <citation type="submission" date="2009-07" db="EMBL/GenBank/DDBJ databases">
        <authorList>
            <person name="Weinstock G."/>
            <person name="Sodergren E."/>
            <person name="Clifton S."/>
            <person name="Fulton L."/>
            <person name="Fulton B."/>
            <person name="Courtney L."/>
            <person name="Fronick C."/>
            <person name="Harrison M."/>
            <person name="Strong C."/>
            <person name="Farmer C."/>
            <person name="Delahaunty K."/>
            <person name="Markovic C."/>
            <person name="Hall O."/>
            <person name="Minx P."/>
            <person name="Tomlinson C."/>
            <person name="Mitreva M."/>
            <person name="Nelson J."/>
            <person name="Hou S."/>
            <person name="Wollam A."/>
            <person name="Pepin K.H."/>
            <person name="Johnson M."/>
            <person name="Bhonagiri V."/>
            <person name="Nash W.E."/>
            <person name="Warren W."/>
            <person name="Chinwalla A."/>
            <person name="Mardis E.R."/>
            <person name="Wilson R.K."/>
        </authorList>
    </citation>
    <scope>NUCLEOTIDE SEQUENCE [LARGE SCALE GENOMIC DNA]</scope>
    <source>
        <strain evidence="1">DSM 14469</strain>
    </source>
</reference>
<accession>C6LHM6</accession>
<proteinExistence type="predicted"/>
<organism evidence="1 2">
    <name type="scientific">Marvinbryantia formatexigens DSM 14469</name>
    <dbReference type="NCBI Taxonomy" id="478749"/>
    <lineage>
        <taxon>Bacteria</taxon>
        <taxon>Bacillati</taxon>
        <taxon>Bacillota</taxon>
        <taxon>Clostridia</taxon>
        <taxon>Lachnospirales</taxon>
        <taxon>Lachnospiraceae</taxon>
        <taxon>Marvinbryantia</taxon>
    </lineage>
</organism>